<dbReference type="OrthoDB" id="8183961at2759"/>
<accession>A0A836GJ80</accession>
<gene>
    <name evidence="11" type="primary">Pa1_3</name>
    <name evidence="11" type="ORF">G6Z77_0008135</name>
</gene>
<keyword evidence="7" id="KW-1015">Disulfide bond</keyword>
<evidence type="ECO:0000256" key="5">
    <source>
        <dbReference type="ARBA" id="ARBA00022525"/>
    </source>
</evidence>
<dbReference type="EMBL" id="JAANIB010001184">
    <property type="protein sequence ID" value="KAG5344297.1"/>
    <property type="molecule type" value="Genomic_DNA"/>
</dbReference>
<dbReference type="PRINTS" id="PR00821">
    <property type="entry name" value="TAGLIPASE"/>
</dbReference>
<dbReference type="InterPro" id="IPR002334">
    <property type="entry name" value="Allerg_PlipaseA1"/>
</dbReference>
<keyword evidence="9" id="KW-0732">Signal</keyword>
<dbReference type="PANTHER" id="PTHR11610:SF178">
    <property type="entry name" value="LIPASE MEMBER H-A-LIKE PROTEIN"/>
    <property type="match status" value="1"/>
</dbReference>
<name>A0A836GJ80_9HYME</name>
<dbReference type="SUPFAM" id="SSF53474">
    <property type="entry name" value="alpha/beta-Hydrolases"/>
    <property type="match status" value="1"/>
</dbReference>
<dbReference type="InterPro" id="IPR029058">
    <property type="entry name" value="AB_hydrolase_fold"/>
</dbReference>
<keyword evidence="6" id="KW-0378">Hydrolase</keyword>
<dbReference type="GO" id="GO:0008970">
    <property type="term" value="F:phospholipase A1 activity"/>
    <property type="evidence" value="ECO:0007669"/>
    <property type="project" value="UniProtKB-EC"/>
</dbReference>
<dbReference type="PRINTS" id="PR00825">
    <property type="entry name" value="DOLALLERGEN"/>
</dbReference>
<keyword evidence="12" id="KW-1185">Reference proteome</keyword>
<feature type="chain" id="PRO_5032346343" description="phospholipase A1" evidence="9">
    <location>
        <begin position="21"/>
        <end position="333"/>
    </location>
</feature>
<keyword evidence="5" id="KW-0964">Secreted</keyword>
<dbReference type="Pfam" id="PF00151">
    <property type="entry name" value="Lipase"/>
    <property type="match status" value="1"/>
</dbReference>
<evidence type="ECO:0000256" key="1">
    <source>
        <dbReference type="ARBA" id="ARBA00000111"/>
    </source>
</evidence>
<organism evidence="11 12">
    <name type="scientific">Acromyrmex heyeri</name>
    <dbReference type="NCBI Taxonomy" id="230685"/>
    <lineage>
        <taxon>Eukaryota</taxon>
        <taxon>Metazoa</taxon>
        <taxon>Ecdysozoa</taxon>
        <taxon>Arthropoda</taxon>
        <taxon>Hexapoda</taxon>
        <taxon>Insecta</taxon>
        <taxon>Pterygota</taxon>
        <taxon>Neoptera</taxon>
        <taxon>Endopterygota</taxon>
        <taxon>Hymenoptera</taxon>
        <taxon>Apocrita</taxon>
        <taxon>Aculeata</taxon>
        <taxon>Formicoidea</taxon>
        <taxon>Formicidae</taxon>
        <taxon>Myrmicinae</taxon>
        <taxon>Acromyrmex</taxon>
    </lineage>
</organism>
<comment type="catalytic activity">
    <reaction evidence="1">
        <text>a 1,2-diacyl-sn-glycero-3-phosphocholine + H2O = a 2-acyl-sn-glycero-3-phosphocholine + a fatty acid + H(+)</text>
        <dbReference type="Rhea" id="RHEA:18689"/>
        <dbReference type="ChEBI" id="CHEBI:15377"/>
        <dbReference type="ChEBI" id="CHEBI:15378"/>
        <dbReference type="ChEBI" id="CHEBI:28868"/>
        <dbReference type="ChEBI" id="CHEBI:57643"/>
        <dbReference type="ChEBI" id="CHEBI:57875"/>
        <dbReference type="EC" id="3.1.1.32"/>
    </reaction>
</comment>
<evidence type="ECO:0000256" key="2">
    <source>
        <dbReference type="ARBA" id="ARBA00004613"/>
    </source>
</evidence>
<comment type="caution">
    <text evidence="11">The sequence shown here is derived from an EMBL/GenBank/DDBJ whole genome shotgun (WGS) entry which is preliminary data.</text>
</comment>
<evidence type="ECO:0000313" key="12">
    <source>
        <dbReference type="Proteomes" id="UP000670152"/>
    </source>
</evidence>
<feature type="non-terminal residue" evidence="11">
    <location>
        <position position="1"/>
    </location>
</feature>
<dbReference type="InterPro" id="IPR013818">
    <property type="entry name" value="Lipase"/>
</dbReference>
<protein>
    <recommendedName>
        <fullName evidence="4">phospholipase A1</fullName>
        <ecNumber evidence="4">3.1.1.32</ecNumber>
    </recommendedName>
</protein>
<evidence type="ECO:0000256" key="3">
    <source>
        <dbReference type="ARBA" id="ARBA00010701"/>
    </source>
</evidence>
<feature type="domain" description="Lipase" evidence="10">
    <location>
        <begin position="63"/>
        <end position="288"/>
    </location>
</feature>
<feature type="signal peptide" evidence="9">
    <location>
        <begin position="1"/>
        <end position="20"/>
    </location>
</feature>
<sequence length="333" mass="37090">KMQIVTIILISFSLYICLYAACDLNIFDNINIFKNLTNSCVFGVSSVSMVLFTSNIPRGKFIEVNKSCDFFDSSKSVFFITHGFLAHSYWPNFDKLTSLLLKKDCTIFVLDWSNAACYNDPVIINLLAYPFAVRNTREVGDYLASYVKSVINVCNVPLKKITLIGHSLGAHISGFAAKNLQKSNYGKIPLLIGTDPAGPSFLFNDCKDRFCKTDANRVVALHSSFLGIQKSIAHLNLWFNNGISQPALKIFVLGPFFQLNCSHNIAVEYLAHTLLDNCVYVGVPVSVMPGCSSNITKYIVVDSNIFDNNYSTIGDYCVSVTSKYPYCKKKNKL</sequence>
<dbReference type="PANTHER" id="PTHR11610">
    <property type="entry name" value="LIPASE"/>
    <property type="match status" value="1"/>
</dbReference>
<dbReference type="EC" id="3.1.1.32" evidence="4"/>
<evidence type="ECO:0000256" key="4">
    <source>
        <dbReference type="ARBA" id="ARBA00013179"/>
    </source>
</evidence>
<evidence type="ECO:0000259" key="10">
    <source>
        <dbReference type="Pfam" id="PF00151"/>
    </source>
</evidence>
<evidence type="ECO:0000256" key="7">
    <source>
        <dbReference type="ARBA" id="ARBA00023157"/>
    </source>
</evidence>
<evidence type="ECO:0000256" key="9">
    <source>
        <dbReference type="SAM" id="SignalP"/>
    </source>
</evidence>
<dbReference type="InterPro" id="IPR000734">
    <property type="entry name" value="TAG_lipase"/>
</dbReference>
<comment type="similarity">
    <text evidence="3 8">Belongs to the AB hydrolase superfamily. Lipase family.</text>
</comment>
<proteinExistence type="inferred from homology"/>
<comment type="subcellular location">
    <subcellularLocation>
        <location evidence="2">Secreted</location>
    </subcellularLocation>
</comment>
<dbReference type="GO" id="GO:0005615">
    <property type="term" value="C:extracellular space"/>
    <property type="evidence" value="ECO:0007669"/>
    <property type="project" value="TreeGrafter"/>
</dbReference>
<dbReference type="Gene3D" id="3.40.50.1820">
    <property type="entry name" value="alpha/beta hydrolase"/>
    <property type="match status" value="1"/>
</dbReference>
<dbReference type="Proteomes" id="UP000670152">
    <property type="component" value="Unassembled WGS sequence"/>
</dbReference>
<evidence type="ECO:0000313" key="11">
    <source>
        <dbReference type="EMBL" id="KAG5344297.1"/>
    </source>
</evidence>
<reference evidence="11 12" key="1">
    <citation type="submission" date="2020-02" db="EMBL/GenBank/DDBJ databases">
        <title>Relaxed selection underlies rapid genomic changes in the transitions from sociality to social parasitism in ants.</title>
        <authorList>
            <person name="Bi X."/>
        </authorList>
    </citation>
    <scope>NUCLEOTIDE SEQUENCE [LARGE SCALE GENOMIC DNA]</scope>
    <source>
        <strain evidence="11">BGI-DK2014b</strain>
        <tissue evidence="11">Whole body</tissue>
    </source>
</reference>
<evidence type="ECO:0000256" key="8">
    <source>
        <dbReference type="RuleBase" id="RU004262"/>
    </source>
</evidence>
<evidence type="ECO:0000256" key="6">
    <source>
        <dbReference type="ARBA" id="ARBA00022801"/>
    </source>
</evidence>
<dbReference type="GO" id="GO:0016042">
    <property type="term" value="P:lipid catabolic process"/>
    <property type="evidence" value="ECO:0007669"/>
    <property type="project" value="TreeGrafter"/>
</dbReference>
<feature type="non-terminal residue" evidence="11">
    <location>
        <position position="333"/>
    </location>
</feature>
<dbReference type="AlphaFoldDB" id="A0A836GJ80"/>